<dbReference type="SUPFAM" id="SSF51445">
    <property type="entry name" value="(Trans)glycosidases"/>
    <property type="match status" value="1"/>
</dbReference>
<accession>A0A821X0D7</accession>
<dbReference type="Pfam" id="PF02836">
    <property type="entry name" value="Glyco_hydro_2_C"/>
    <property type="match status" value="1"/>
</dbReference>
<dbReference type="OrthoDB" id="6959026at2759"/>
<gene>
    <name evidence="3" type="ORF">PMACD_LOCUS14170</name>
</gene>
<name>A0A821X0D7_9NEOP</name>
<comment type="similarity">
    <text evidence="1">Belongs to the glycosyl hydrolase 2 family.</text>
</comment>
<comment type="caution">
    <text evidence="3">The sequence shown here is derived from an EMBL/GenBank/DDBJ whole genome shotgun (WGS) entry which is preliminary data.</text>
</comment>
<dbReference type="Proteomes" id="UP000663880">
    <property type="component" value="Unassembled WGS sequence"/>
</dbReference>
<protein>
    <recommendedName>
        <fullName evidence="2">Glycoside hydrolase family 2 catalytic domain-containing protein</fullName>
    </recommendedName>
</protein>
<organism evidence="3 4">
    <name type="scientific">Pieris macdunnoughi</name>
    <dbReference type="NCBI Taxonomy" id="345717"/>
    <lineage>
        <taxon>Eukaryota</taxon>
        <taxon>Metazoa</taxon>
        <taxon>Ecdysozoa</taxon>
        <taxon>Arthropoda</taxon>
        <taxon>Hexapoda</taxon>
        <taxon>Insecta</taxon>
        <taxon>Pterygota</taxon>
        <taxon>Neoptera</taxon>
        <taxon>Endopterygota</taxon>
        <taxon>Lepidoptera</taxon>
        <taxon>Glossata</taxon>
        <taxon>Ditrysia</taxon>
        <taxon>Papilionoidea</taxon>
        <taxon>Pieridae</taxon>
        <taxon>Pierinae</taxon>
        <taxon>Pieris</taxon>
    </lineage>
</organism>
<feature type="domain" description="Glycoside hydrolase family 2 catalytic" evidence="2">
    <location>
        <begin position="18"/>
        <end position="154"/>
    </location>
</feature>
<dbReference type="GO" id="GO:0030246">
    <property type="term" value="F:carbohydrate binding"/>
    <property type="evidence" value="ECO:0007669"/>
    <property type="project" value="TreeGrafter"/>
</dbReference>
<sequence>MMINQKLLENSFKLFQGQHLDVICFNRYNSWYHDTGRLEVITGNVVEEATAWHREHNKPVIMTEYGADTIAGLHLMPEYVWSEEYQVALMSEHFKAFDKLRHAGFFSGEFIWNFADFKTTQIITRVGGNKKGIFTRSRQPKASAHHLRARYRALASEDGVIPPFVGNYISDVKPAQSHNEL</sequence>
<dbReference type="GO" id="GO:0005615">
    <property type="term" value="C:extracellular space"/>
    <property type="evidence" value="ECO:0007669"/>
    <property type="project" value="TreeGrafter"/>
</dbReference>
<dbReference type="Gene3D" id="3.20.20.80">
    <property type="entry name" value="Glycosidases"/>
    <property type="match status" value="1"/>
</dbReference>
<dbReference type="GO" id="GO:0005975">
    <property type="term" value="P:carbohydrate metabolic process"/>
    <property type="evidence" value="ECO:0007669"/>
    <property type="project" value="InterPro"/>
</dbReference>
<evidence type="ECO:0000259" key="2">
    <source>
        <dbReference type="Pfam" id="PF02836"/>
    </source>
</evidence>
<dbReference type="EMBL" id="CAJOBZ010000063">
    <property type="protein sequence ID" value="CAF4934728.1"/>
    <property type="molecule type" value="Genomic_DNA"/>
</dbReference>
<proteinExistence type="inferred from homology"/>
<dbReference type="GO" id="GO:0004566">
    <property type="term" value="F:beta-glucuronidase activity"/>
    <property type="evidence" value="ECO:0007669"/>
    <property type="project" value="TreeGrafter"/>
</dbReference>
<evidence type="ECO:0000313" key="4">
    <source>
        <dbReference type="Proteomes" id="UP000663880"/>
    </source>
</evidence>
<dbReference type="InterPro" id="IPR006103">
    <property type="entry name" value="Glyco_hydro_2_cat"/>
</dbReference>
<dbReference type="PANTHER" id="PTHR10066:SF67">
    <property type="entry name" value="BETA-GLUCURONIDASE"/>
    <property type="match status" value="1"/>
</dbReference>
<evidence type="ECO:0000256" key="1">
    <source>
        <dbReference type="ARBA" id="ARBA00007401"/>
    </source>
</evidence>
<keyword evidence="4" id="KW-1185">Reference proteome</keyword>
<reference evidence="3" key="1">
    <citation type="submission" date="2021-02" db="EMBL/GenBank/DDBJ databases">
        <authorList>
            <person name="Steward A R."/>
        </authorList>
    </citation>
    <scope>NUCLEOTIDE SEQUENCE</scope>
</reference>
<evidence type="ECO:0000313" key="3">
    <source>
        <dbReference type="EMBL" id="CAF4934728.1"/>
    </source>
</evidence>
<dbReference type="PANTHER" id="PTHR10066">
    <property type="entry name" value="BETA-GLUCURONIDASE"/>
    <property type="match status" value="1"/>
</dbReference>
<dbReference type="AlphaFoldDB" id="A0A821X0D7"/>
<dbReference type="InterPro" id="IPR017853">
    <property type="entry name" value="GH"/>
</dbReference>
<dbReference type="GO" id="GO:0019391">
    <property type="term" value="P:glucuronoside catabolic process"/>
    <property type="evidence" value="ECO:0007669"/>
    <property type="project" value="TreeGrafter"/>
</dbReference>